<keyword evidence="2" id="KW-0687">Ribonucleoprotein</keyword>
<evidence type="ECO:0000313" key="3">
    <source>
        <dbReference type="Proteomes" id="UP000325081"/>
    </source>
</evidence>
<accession>A0A5A7PZD1</accession>
<reference evidence="3" key="1">
    <citation type="journal article" date="2019" name="Curr. Biol.">
        <title>Genome Sequence of Striga asiatica Provides Insight into the Evolution of Plant Parasitism.</title>
        <authorList>
            <person name="Yoshida S."/>
            <person name="Kim S."/>
            <person name="Wafula E.K."/>
            <person name="Tanskanen J."/>
            <person name="Kim Y.M."/>
            <person name="Honaas L."/>
            <person name="Yang Z."/>
            <person name="Spallek T."/>
            <person name="Conn C.E."/>
            <person name="Ichihashi Y."/>
            <person name="Cheong K."/>
            <person name="Cui S."/>
            <person name="Der J.P."/>
            <person name="Gundlach H."/>
            <person name="Jiao Y."/>
            <person name="Hori C."/>
            <person name="Ishida J.K."/>
            <person name="Kasahara H."/>
            <person name="Kiba T."/>
            <person name="Kim M.S."/>
            <person name="Koo N."/>
            <person name="Laohavisit A."/>
            <person name="Lee Y.H."/>
            <person name="Lumba S."/>
            <person name="McCourt P."/>
            <person name="Mortimer J.C."/>
            <person name="Mutuku J.M."/>
            <person name="Nomura T."/>
            <person name="Sasaki-Sekimoto Y."/>
            <person name="Seto Y."/>
            <person name="Wang Y."/>
            <person name="Wakatake T."/>
            <person name="Sakakibara H."/>
            <person name="Demura T."/>
            <person name="Yamaguchi S."/>
            <person name="Yoneyama K."/>
            <person name="Manabe R.I."/>
            <person name="Nelson D.C."/>
            <person name="Schulman A.H."/>
            <person name="Timko M.P."/>
            <person name="dePamphilis C.W."/>
            <person name="Choi D."/>
            <person name="Shirasu K."/>
        </authorList>
    </citation>
    <scope>NUCLEOTIDE SEQUENCE [LARGE SCALE GENOMIC DNA]</scope>
    <source>
        <strain evidence="3">cv. UVA1</strain>
    </source>
</reference>
<name>A0A5A7PZD1_STRAF</name>
<evidence type="ECO:0000313" key="2">
    <source>
        <dbReference type="EMBL" id="GER38124.1"/>
    </source>
</evidence>
<protein>
    <submittedName>
        <fullName evidence="2">50S ribosomal protein L27</fullName>
    </submittedName>
</protein>
<gene>
    <name evidence="2" type="ORF">STAS_14589</name>
</gene>
<keyword evidence="3" id="KW-1185">Reference proteome</keyword>
<comment type="caution">
    <text evidence="2">The sequence shown here is derived from an EMBL/GenBank/DDBJ whole genome shotgun (WGS) entry which is preliminary data.</text>
</comment>
<organism evidence="2 3">
    <name type="scientific">Striga asiatica</name>
    <name type="common">Asiatic witchweed</name>
    <name type="synonym">Buchnera asiatica</name>
    <dbReference type="NCBI Taxonomy" id="4170"/>
    <lineage>
        <taxon>Eukaryota</taxon>
        <taxon>Viridiplantae</taxon>
        <taxon>Streptophyta</taxon>
        <taxon>Embryophyta</taxon>
        <taxon>Tracheophyta</taxon>
        <taxon>Spermatophyta</taxon>
        <taxon>Magnoliopsida</taxon>
        <taxon>eudicotyledons</taxon>
        <taxon>Gunneridae</taxon>
        <taxon>Pentapetalae</taxon>
        <taxon>asterids</taxon>
        <taxon>lamiids</taxon>
        <taxon>Lamiales</taxon>
        <taxon>Orobanchaceae</taxon>
        <taxon>Buchnereae</taxon>
        <taxon>Striga</taxon>
    </lineage>
</organism>
<dbReference type="EMBL" id="BKCP01005461">
    <property type="protein sequence ID" value="GER38124.1"/>
    <property type="molecule type" value="Genomic_DNA"/>
</dbReference>
<evidence type="ECO:0000256" key="1">
    <source>
        <dbReference type="SAM" id="MobiDB-lite"/>
    </source>
</evidence>
<dbReference type="GO" id="GO:0005840">
    <property type="term" value="C:ribosome"/>
    <property type="evidence" value="ECO:0007669"/>
    <property type="project" value="UniProtKB-KW"/>
</dbReference>
<feature type="compositionally biased region" description="Polar residues" evidence="1">
    <location>
        <begin position="72"/>
        <end position="86"/>
    </location>
</feature>
<feature type="region of interest" description="Disordered" evidence="1">
    <location>
        <begin position="64"/>
        <end position="88"/>
    </location>
</feature>
<proteinExistence type="predicted"/>
<sequence length="113" mass="13052">MPSRDRYPGLGNSFYGSDNQIPSLTHWIAQLPVLDPKKESHICLGNRPQITNPRFITRELTRDFPMMDHKQGTPNSTRARTSQGQRLQREKFHLPRVSSLETILRQRVSQLGD</sequence>
<dbReference type="Proteomes" id="UP000325081">
    <property type="component" value="Unassembled WGS sequence"/>
</dbReference>
<dbReference type="AlphaFoldDB" id="A0A5A7PZD1"/>
<keyword evidence="2" id="KW-0689">Ribosomal protein</keyword>